<dbReference type="PANTHER" id="PTHR37418">
    <property type="entry name" value="3-KETO-5-AMINOHEXANOATE CLEAVAGE ENZYME-RELATED"/>
    <property type="match status" value="1"/>
</dbReference>
<evidence type="ECO:0000256" key="2">
    <source>
        <dbReference type="ARBA" id="ARBA00022679"/>
    </source>
</evidence>
<dbReference type="InterPro" id="IPR008567">
    <property type="entry name" value="BKACE"/>
</dbReference>
<keyword evidence="4" id="KW-0862">Zinc</keyword>
<dbReference type="OrthoDB" id="9805277at2"/>
<reference evidence="5 6" key="1">
    <citation type="submission" date="2016-10" db="EMBL/GenBank/DDBJ databases">
        <authorList>
            <person name="de Groot N.N."/>
        </authorList>
    </citation>
    <scope>NUCLEOTIDE SEQUENCE [LARGE SCALE GENOMIC DNA]</scope>
    <source>
        <strain evidence="5 6">DSM 8512</strain>
    </source>
</reference>
<dbReference type="Gene3D" id="3.20.20.70">
    <property type="entry name" value="Aldolase class I"/>
    <property type="match status" value="1"/>
</dbReference>
<dbReference type="AlphaFoldDB" id="A0A1H8HUS2"/>
<keyword evidence="3" id="KW-0479">Metal-binding</keyword>
<keyword evidence="2" id="KW-0808">Transferase</keyword>
<dbReference type="GO" id="GO:0046872">
    <property type="term" value="F:metal ion binding"/>
    <property type="evidence" value="ECO:0007669"/>
    <property type="project" value="UniProtKB-KW"/>
</dbReference>
<dbReference type="Proteomes" id="UP000199054">
    <property type="component" value="Unassembled WGS sequence"/>
</dbReference>
<proteinExistence type="predicted"/>
<comment type="cofactor">
    <cofactor evidence="1">
        <name>Zn(2+)</name>
        <dbReference type="ChEBI" id="CHEBI:29105"/>
    </cofactor>
</comment>
<organism evidence="5 6">
    <name type="scientific">Paracoccus alcaliphilus</name>
    <dbReference type="NCBI Taxonomy" id="34002"/>
    <lineage>
        <taxon>Bacteria</taxon>
        <taxon>Pseudomonadati</taxon>
        <taxon>Pseudomonadota</taxon>
        <taxon>Alphaproteobacteria</taxon>
        <taxon>Rhodobacterales</taxon>
        <taxon>Paracoccaceae</taxon>
        <taxon>Paracoccus</taxon>
    </lineage>
</organism>
<accession>A0A1H8HUS2</accession>
<protein>
    <submittedName>
        <fullName evidence="5">Uncharacterized conserved protein, DUF849 family</fullName>
    </submittedName>
</protein>
<evidence type="ECO:0000313" key="5">
    <source>
        <dbReference type="EMBL" id="SEN59751.1"/>
    </source>
</evidence>
<dbReference type="InterPro" id="IPR013785">
    <property type="entry name" value="Aldolase_TIM"/>
</dbReference>
<dbReference type="Pfam" id="PF05853">
    <property type="entry name" value="BKACE"/>
    <property type="match status" value="1"/>
</dbReference>
<evidence type="ECO:0000256" key="3">
    <source>
        <dbReference type="ARBA" id="ARBA00022723"/>
    </source>
</evidence>
<dbReference type="RefSeq" id="WP_090611609.1">
    <property type="nucleotide sequence ID" value="NZ_CP067124.1"/>
</dbReference>
<dbReference type="GO" id="GO:0043720">
    <property type="term" value="F:3-keto-5-aminohexanoate cleavage activity"/>
    <property type="evidence" value="ECO:0007669"/>
    <property type="project" value="InterPro"/>
</dbReference>
<name>A0A1H8HUS2_9RHOB</name>
<evidence type="ECO:0000256" key="4">
    <source>
        <dbReference type="ARBA" id="ARBA00022833"/>
    </source>
</evidence>
<gene>
    <name evidence="5" type="ORF">SAMN04489859_1010101</name>
</gene>
<evidence type="ECO:0000256" key="1">
    <source>
        <dbReference type="ARBA" id="ARBA00001947"/>
    </source>
</evidence>
<sequence>MSAPFAIAVAPNGARRGRADHPRLPLTAPEIARDAAEALEAGAAMIHLHVRDAAGAHVLDADLYREAVDAVRRAVGDRLVIQITTEAVGRYTAPEQIALIDALRPESVSIALREILPEGADETAAAALFQRMEGAGILHQIIIYEAAELQRLDDLAARGVLPDGPLALMAVCGRYTETGATDGELDAYLTAGIGRHQWMLCAFGPDETRFMARAASAGGHARVGFENNLWLPDGTLAPDNAAIVAATAAACAGSGRPLATADDLRAGWRHSNEAAPQNSEA</sequence>
<dbReference type="STRING" id="34002.SAMN04489859_1010101"/>
<dbReference type="PANTHER" id="PTHR37418:SF2">
    <property type="entry name" value="3-KETO-5-AMINOHEXANOATE CLEAVAGE ENZYME"/>
    <property type="match status" value="1"/>
</dbReference>
<keyword evidence="6" id="KW-1185">Reference proteome</keyword>
<evidence type="ECO:0000313" key="6">
    <source>
        <dbReference type="Proteomes" id="UP000199054"/>
    </source>
</evidence>
<dbReference type="EMBL" id="FODE01000010">
    <property type="protein sequence ID" value="SEN59751.1"/>
    <property type="molecule type" value="Genomic_DNA"/>
</dbReference>